<dbReference type="Proteomes" id="UP000192132">
    <property type="component" value="Unassembled WGS sequence"/>
</dbReference>
<name>A0A1S8CYY3_9GAMM</name>
<dbReference type="EMBL" id="MLCN01000006">
    <property type="protein sequence ID" value="ONG41867.1"/>
    <property type="molecule type" value="Genomic_DNA"/>
</dbReference>
<proteinExistence type="predicted"/>
<evidence type="ECO:0008006" key="4">
    <source>
        <dbReference type="Google" id="ProtNLM"/>
    </source>
</evidence>
<feature type="transmembrane region" description="Helical" evidence="1">
    <location>
        <begin position="105"/>
        <end position="123"/>
    </location>
</feature>
<protein>
    <recommendedName>
        <fullName evidence="4">DoxX-like protein</fullName>
    </recommendedName>
</protein>
<reference evidence="2 3" key="1">
    <citation type="submission" date="2016-10" db="EMBL/GenBank/DDBJ databases">
        <title>Draft Genome sequence of Alkanindiges sp. strain H1.</title>
        <authorList>
            <person name="Subhash Y."/>
            <person name="Lee S."/>
        </authorList>
    </citation>
    <scope>NUCLEOTIDE SEQUENCE [LARGE SCALE GENOMIC DNA]</scope>
    <source>
        <strain evidence="2 3">H1</strain>
    </source>
</reference>
<evidence type="ECO:0000313" key="3">
    <source>
        <dbReference type="Proteomes" id="UP000192132"/>
    </source>
</evidence>
<dbReference type="Pfam" id="PF13781">
    <property type="entry name" value="DoxX_3"/>
    <property type="match status" value="1"/>
</dbReference>
<organism evidence="2 3">
    <name type="scientific">Alkanindiges hydrocarboniclasticus</name>
    <dbReference type="NCBI Taxonomy" id="1907941"/>
    <lineage>
        <taxon>Bacteria</taxon>
        <taxon>Pseudomonadati</taxon>
        <taxon>Pseudomonadota</taxon>
        <taxon>Gammaproteobacteria</taxon>
        <taxon>Moraxellales</taxon>
        <taxon>Moraxellaceae</taxon>
        <taxon>Alkanindiges</taxon>
    </lineage>
</organism>
<dbReference type="AlphaFoldDB" id="A0A1S8CYY3"/>
<feature type="transmembrane region" description="Helical" evidence="1">
    <location>
        <begin position="81"/>
        <end position="99"/>
    </location>
</feature>
<gene>
    <name evidence="2" type="ORF">BKE30_01915</name>
</gene>
<sequence length="137" mass="15259">MQSSTLARLGLGFLFIYQGLVPKLVFLDKTELSINQQHLALMPMSMQGWLNSELIAQMAGMGEILLGLLILVFYKKNWPVWLAFTALAVLLLDIIVITPELLTGAFNPVISNISGMLLAWIALKDRGDSWNITLSRQ</sequence>
<keyword evidence="1" id="KW-1133">Transmembrane helix</keyword>
<accession>A0A1S8CYY3</accession>
<keyword evidence="1" id="KW-0812">Transmembrane</keyword>
<keyword evidence="1" id="KW-0472">Membrane</keyword>
<dbReference type="OrthoDB" id="6199084at2"/>
<dbReference type="STRING" id="1907941.BKE30_01915"/>
<keyword evidence="3" id="KW-1185">Reference proteome</keyword>
<comment type="caution">
    <text evidence="2">The sequence shown here is derived from an EMBL/GenBank/DDBJ whole genome shotgun (WGS) entry which is preliminary data.</text>
</comment>
<dbReference type="RefSeq" id="WP_076876989.1">
    <property type="nucleotide sequence ID" value="NZ_MLCN01000006.1"/>
</dbReference>
<evidence type="ECO:0000313" key="2">
    <source>
        <dbReference type="EMBL" id="ONG41867.1"/>
    </source>
</evidence>
<feature type="transmembrane region" description="Helical" evidence="1">
    <location>
        <begin position="54"/>
        <end position="74"/>
    </location>
</feature>
<evidence type="ECO:0000256" key="1">
    <source>
        <dbReference type="SAM" id="Phobius"/>
    </source>
</evidence>
<dbReference type="InterPro" id="IPR025695">
    <property type="entry name" value="DoxX-like"/>
</dbReference>